<dbReference type="Proteomes" id="UP000215914">
    <property type="component" value="Unassembled WGS sequence"/>
</dbReference>
<reference evidence="1" key="1">
    <citation type="journal article" date="2017" name="Nature">
        <title>The sunflower genome provides insights into oil metabolism, flowering and Asterid evolution.</title>
        <authorList>
            <person name="Badouin H."/>
            <person name="Gouzy J."/>
            <person name="Grassa C.J."/>
            <person name="Murat F."/>
            <person name="Staton S.E."/>
            <person name="Cottret L."/>
            <person name="Lelandais-Briere C."/>
            <person name="Owens G.L."/>
            <person name="Carrere S."/>
            <person name="Mayjonade B."/>
            <person name="Legrand L."/>
            <person name="Gill N."/>
            <person name="Kane N.C."/>
            <person name="Bowers J.E."/>
            <person name="Hubner S."/>
            <person name="Bellec A."/>
            <person name="Berard A."/>
            <person name="Berges H."/>
            <person name="Blanchet N."/>
            <person name="Boniface M.C."/>
            <person name="Brunel D."/>
            <person name="Catrice O."/>
            <person name="Chaidir N."/>
            <person name="Claudel C."/>
            <person name="Donnadieu C."/>
            <person name="Faraut T."/>
            <person name="Fievet G."/>
            <person name="Helmstetter N."/>
            <person name="King M."/>
            <person name="Knapp S.J."/>
            <person name="Lai Z."/>
            <person name="Le Paslier M.C."/>
            <person name="Lippi Y."/>
            <person name="Lorenzon L."/>
            <person name="Mandel J.R."/>
            <person name="Marage G."/>
            <person name="Marchand G."/>
            <person name="Marquand E."/>
            <person name="Bret-Mestries E."/>
            <person name="Morien E."/>
            <person name="Nambeesan S."/>
            <person name="Nguyen T."/>
            <person name="Pegot-Espagnet P."/>
            <person name="Pouilly N."/>
            <person name="Raftis F."/>
            <person name="Sallet E."/>
            <person name="Schiex T."/>
            <person name="Thomas J."/>
            <person name="Vandecasteele C."/>
            <person name="Vares D."/>
            <person name="Vear F."/>
            <person name="Vautrin S."/>
            <person name="Crespi M."/>
            <person name="Mangin B."/>
            <person name="Burke J.M."/>
            <person name="Salse J."/>
            <person name="Munos S."/>
            <person name="Vincourt P."/>
            <person name="Rieseberg L.H."/>
            <person name="Langlade N.B."/>
        </authorList>
    </citation>
    <scope>NUCLEOTIDE SEQUENCE</scope>
    <source>
        <tissue evidence="1">Leaves</tissue>
    </source>
</reference>
<evidence type="ECO:0000313" key="1">
    <source>
        <dbReference type="EMBL" id="KAF5783491.1"/>
    </source>
</evidence>
<proteinExistence type="predicted"/>
<gene>
    <name evidence="1" type="ORF">HanXRQr2_Chr11g0508561</name>
</gene>
<reference evidence="1" key="2">
    <citation type="submission" date="2020-06" db="EMBL/GenBank/DDBJ databases">
        <title>Helianthus annuus Genome sequencing and assembly Release 2.</title>
        <authorList>
            <person name="Gouzy J."/>
            <person name="Langlade N."/>
            <person name="Munos S."/>
        </authorList>
    </citation>
    <scope>NUCLEOTIDE SEQUENCE</scope>
    <source>
        <tissue evidence="1">Leaves</tissue>
    </source>
</reference>
<protein>
    <submittedName>
        <fullName evidence="1">Uncharacterized protein</fullName>
    </submittedName>
</protein>
<organism evidence="1 2">
    <name type="scientific">Helianthus annuus</name>
    <name type="common">Common sunflower</name>
    <dbReference type="NCBI Taxonomy" id="4232"/>
    <lineage>
        <taxon>Eukaryota</taxon>
        <taxon>Viridiplantae</taxon>
        <taxon>Streptophyta</taxon>
        <taxon>Embryophyta</taxon>
        <taxon>Tracheophyta</taxon>
        <taxon>Spermatophyta</taxon>
        <taxon>Magnoliopsida</taxon>
        <taxon>eudicotyledons</taxon>
        <taxon>Gunneridae</taxon>
        <taxon>Pentapetalae</taxon>
        <taxon>asterids</taxon>
        <taxon>campanulids</taxon>
        <taxon>Asterales</taxon>
        <taxon>Asteraceae</taxon>
        <taxon>Asteroideae</taxon>
        <taxon>Heliantheae alliance</taxon>
        <taxon>Heliantheae</taxon>
        <taxon>Helianthus</taxon>
    </lineage>
</organism>
<sequence>MGFFQCRVHSGPIQDPCLDRRDHYTRHNHKFYLPFSVVHRGHPHHEESLVPSLGNSSGRLASQMVGMLPAHACKKKGSHTTQL</sequence>
<dbReference type="Gramene" id="mRNA:HanXRQr2_Chr11g0508561">
    <property type="protein sequence ID" value="CDS:HanXRQr2_Chr11g0508561.1"/>
    <property type="gene ID" value="HanXRQr2_Chr11g0508561"/>
</dbReference>
<accession>A0A9K3HS30</accession>
<dbReference type="AlphaFoldDB" id="A0A9K3HS30"/>
<name>A0A9K3HS30_HELAN</name>
<evidence type="ECO:0000313" key="2">
    <source>
        <dbReference type="Proteomes" id="UP000215914"/>
    </source>
</evidence>
<comment type="caution">
    <text evidence="1">The sequence shown here is derived from an EMBL/GenBank/DDBJ whole genome shotgun (WGS) entry which is preliminary data.</text>
</comment>
<dbReference type="EMBL" id="MNCJ02000326">
    <property type="protein sequence ID" value="KAF5783491.1"/>
    <property type="molecule type" value="Genomic_DNA"/>
</dbReference>
<keyword evidence="2" id="KW-1185">Reference proteome</keyword>